<dbReference type="RefSeq" id="WP_406696571.1">
    <property type="nucleotide sequence ID" value="NZ_CP155447.1"/>
</dbReference>
<dbReference type="SUPFAM" id="SSF118215">
    <property type="entry name" value="Proton glutamate symport protein"/>
    <property type="match status" value="1"/>
</dbReference>
<evidence type="ECO:0000256" key="6">
    <source>
        <dbReference type="ARBA" id="ARBA00023136"/>
    </source>
</evidence>
<keyword evidence="4 7" id="KW-0812">Transmembrane</keyword>
<feature type="transmembrane region" description="Helical" evidence="7">
    <location>
        <begin position="156"/>
        <end position="173"/>
    </location>
</feature>
<feature type="transmembrane region" description="Helical" evidence="7">
    <location>
        <begin position="234"/>
        <end position="259"/>
    </location>
</feature>
<protein>
    <submittedName>
        <fullName evidence="8">Dicarboxylate/amino acid:cation symporter</fullName>
    </submittedName>
</protein>
<dbReference type="PRINTS" id="PR00173">
    <property type="entry name" value="EDTRNSPORT"/>
</dbReference>
<comment type="subcellular location">
    <subcellularLocation>
        <location evidence="1">Cell membrane</location>
        <topology evidence="1">Multi-pass membrane protein</topology>
    </subcellularLocation>
</comment>
<feature type="transmembrane region" description="Helical" evidence="7">
    <location>
        <begin position="56"/>
        <end position="79"/>
    </location>
</feature>
<dbReference type="GO" id="GO:0015293">
    <property type="term" value="F:symporter activity"/>
    <property type="evidence" value="ECO:0007669"/>
    <property type="project" value="UniProtKB-KW"/>
</dbReference>
<evidence type="ECO:0000256" key="5">
    <source>
        <dbReference type="ARBA" id="ARBA00022989"/>
    </source>
</evidence>
<accession>A0AAU7CEP3</accession>
<dbReference type="AlphaFoldDB" id="A0AAU7CEP3"/>
<dbReference type="PANTHER" id="PTHR42865:SF7">
    <property type="entry name" value="PROTON_GLUTAMATE-ASPARTATE SYMPORTER"/>
    <property type="match status" value="1"/>
</dbReference>
<evidence type="ECO:0000256" key="1">
    <source>
        <dbReference type="ARBA" id="ARBA00004651"/>
    </source>
</evidence>
<feature type="transmembrane region" description="Helical" evidence="7">
    <location>
        <begin position="202"/>
        <end position="222"/>
    </location>
</feature>
<dbReference type="PANTHER" id="PTHR42865">
    <property type="entry name" value="PROTON/GLUTAMATE-ASPARTATE SYMPORTER"/>
    <property type="match status" value="1"/>
</dbReference>
<organism evidence="8">
    <name type="scientific">Singulisphaera sp. Ch08</name>
    <dbReference type="NCBI Taxonomy" id="3120278"/>
    <lineage>
        <taxon>Bacteria</taxon>
        <taxon>Pseudomonadati</taxon>
        <taxon>Planctomycetota</taxon>
        <taxon>Planctomycetia</taxon>
        <taxon>Isosphaerales</taxon>
        <taxon>Isosphaeraceae</taxon>
        <taxon>Singulisphaera</taxon>
    </lineage>
</organism>
<feature type="transmembrane region" description="Helical" evidence="7">
    <location>
        <begin position="91"/>
        <end position="112"/>
    </location>
</feature>
<evidence type="ECO:0000256" key="4">
    <source>
        <dbReference type="ARBA" id="ARBA00022692"/>
    </source>
</evidence>
<dbReference type="Gene3D" id="1.10.3860.10">
    <property type="entry name" value="Sodium:dicarboxylate symporter"/>
    <property type="match status" value="1"/>
</dbReference>
<gene>
    <name evidence="8" type="ORF">V5E97_36865</name>
</gene>
<evidence type="ECO:0000256" key="2">
    <source>
        <dbReference type="ARBA" id="ARBA00022448"/>
    </source>
</evidence>
<keyword evidence="2" id="KW-0813">Transport</keyword>
<feature type="transmembrane region" description="Helical" evidence="7">
    <location>
        <begin position="25"/>
        <end position="44"/>
    </location>
</feature>
<dbReference type="GO" id="GO:0005886">
    <property type="term" value="C:plasma membrane"/>
    <property type="evidence" value="ECO:0007669"/>
    <property type="project" value="UniProtKB-SubCell"/>
</dbReference>
<proteinExistence type="predicted"/>
<reference evidence="8" key="1">
    <citation type="submission" date="2024-05" db="EMBL/GenBank/DDBJ databases">
        <title>Planctomycetes of the genus Singulisphaera possess chitinolytic capabilities.</title>
        <authorList>
            <person name="Ivanova A."/>
        </authorList>
    </citation>
    <scope>NUCLEOTIDE SEQUENCE</scope>
    <source>
        <strain evidence="8">Ch08T</strain>
    </source>
</reference>
<dbReference type="InterPro" id="IPR036458">
    <property type="entry name" value="Na:dicarbo_symporter_sf"/>
</dbReference>
<keyword evidence="6 7" id="KW-0472">Membrane</keyword>
<evidence type="ECO:0000256" key="7">
    <source>
        <dbReference type="SAM" id="Phobius"/>
    </source>
</evidence>
<evidence type="ECO:0000313" key="8">
    <source>
        <dbReference type="EMBL" id="XBH03829.1"/>
    </source>
</evidence>
<keyword evidence="5 7" id="KW-1133">Transmembrane helix</keyword>
<name>A0AAU7CEP3_9BACT</name>
<dbReference type="EMBL" id="CP155447">
    <property type="protein sequence ID" value="XBH03829.1"/>
    <property type="molecule type" value="Genomic_DNA"/>
</dbReference>
<dbReference type="InterPro" id="IPR001991">
    <property type="entry name" value="Na-dicarboxylate_symporter"/>
</dbReference>
<evidence type="ECO:0000256" key="3">
    <source>
        <dbReference type="ARBA" id="ARBA00022475"/>
    </source>
</evidence>
<keyword evidence="3" id="KW-1003">Cell membrane</keyword>
<dbReference type="Pfam" id="PF00375">
    <property type="entry name" value="SDF"/>
    <property type="match status" value="1"/>
</dbReference>
<sequence length="430" mass="45653">MAQFDEELTANVLDEPESRPGGIPLYVWVIAAVILAIPVGLYWQEGAEHLSLLPKLIIRALSALAAPLVVLAILSAIVSNDIRGRQGARMMIYYLINTLVAMGFGLVLSNLIRPGVGAKLIDLANPPVPPPRKTVTDLLIELVPRSVGDAFAQNNLAQLVLLTLALAIGLVKIRNEQQARGETTYKAAVDLLNVGFDLLMRVLLWVVALVPLAVFGVVAASVGQKGGIQVFSSLIWLIVVVLIGLSCQILWYLVVMVIFGRMSPLKFLRGATDVMASTFSTSSTAATIPITLRALSKLGISRESSQLAACVGTNFNNDGTALYQATAVLFMAQALGFPLGPIDQVIIVLTTLVASVGAGGIPSGSFVTLPLIFAAVGLPPDKIPVLLTIDWFLDRCRTTSNVLGDMTVAVLLDQTTTPIKSTVVALDEAI</sequence>